<keyword evidence="1" id="KW-0732">Signal</keyword>
<dbReference type="AlphaFoldDB" id="A0A5P8P377"/>
<dbReference type="EMBL" id="CP043617">
    <property type="protein sequence ID" value="QFR50135.1"/>
    <property type="molecule type" value="Genomic_DNA"/>
</dbReference>
<sequence>MQNKLLNVFIVFLLSASFIYADTNIEDDLAGFSDGDVSAEISEEFDALDGFSDDAFSDDVITSKEKKNQGKQSLVKLSGDIAFKTAYGVKNHKVDSLQYRGFNKVQTALYLQLDAKLNDNFKLRISGDAFYDAIYDLHPNTNYSDDILDAYKTQIRFDDVYIQGSLLDNLDIKFGRQIVIWGKSDSLRVTDVINPLDNREPGLTDIEDLRLPTTMLKLDYYVGDWELSAMAIAESRVMIEAPARSEFFNVDAVFPSAPRPFLDLDEPSTSVDNMQYAFAANGIFTGWDLSFYAADVFDQKWHIKNNKRIVSKVKMAGSALNVAYGSWLLKTELAYLKGVKYNTTTDAKNRLDILVGFDYMGFRDTTITFEVVNRHIYDYEAQMQYLSDFVEKNELQSAFRYTKSYLNDTLDISFLLNIFGSSFQNGGFGRVWFEYDIVDAVGAEFGYVDYISGDKPLMDSNKDNDRIFAELKYSF</sequence>
<dbReference type="RefSeq" id="WP_152308083.1">
    <property type="nucleotide sequence ID" value="NZ_CP043617.1"/>
</dbReference>
<dbReference type="KEGG" id="sulg:FJR48_10510"/>
<organism evidence="2 3">
    <name type="scientific">Sulfurimonas lithotrophica</name>
    <dbReference type="NCBI Taxonomy" id="2590022"/>
    <lineage>
        <taxon>Bacteria</taxon>
        <taxon>Pseudomonadati</taxon>
        <taxon>Campylobacterota</taxon>
        <taxon>Epsilonproteobacteria</taxon>
        <taxon>Campylobacterales</taxon>
        <taxon>Sulfurimonadaceae</taxon>
        <taxon>Sulfurimonas</taxon>
    </lineage>
</organism>
<evidence type="ECO:0000256" key="1">
    <source>
        <dbReference type="SAM" id="SignalP"/>
    </source>
</evidence>
<feature type="signal peptide" evidence="1">
    <location>
        <begin position="1"/>
        <end position="21"/>
    </location>
</feature>
<name>A0A5P8P377_9BACT</name>
<dbReference type="InterPro" id="IPR010727">
    <property type="entry name" value="DUF1302"/>
</dbReference>
<dbReference type="Pfam" id="PF06980">
    <property type="entry name" value="DUF1302"/>
    <property type="match status" value="1"/>
</dbReference>
<dbReference type="Proteomes" id="UP000326944">
    <property type="component" value="Chromosome"/>
</dbReference>
<evidence type="ECO:0000313" key="3">
    <source>
        <dbReference type="Proteomes" id="UP000326944"/>
    </source>
</evidence>
<accession>A0A5P8P377</accession>
<reference evidence="2 3" key="1">
    <citation type="submission" date="2019-09" db="EMBL/GenBank/DDBJ databases">
        <title>Sulfurimonas gotlandica sp. nov., a chemoautotrophic and psychrotolerant epsilonproteobacterium isolated from a pelagic redoxcline, and an emended description of the genus Sulfurimonas.</title>
        <authorList>
            <person name="Wang S."/>
            <person name="Jiang L."/>
            <person name="Shao S."/>
        </authorList>
    </citation>
    <scope>NUCLEOTIDE SEQUENCE [LARGE SCALE GENOMIC DNA]</scope>
    <source>
        <strain evidence="2 3">GYSZ_1</strain>
    </source>
</reference>
<dbReference type="OrthoDB" id="9801336at2"/>
<gene>
    <name evidence="2" type="ORF">FJR48_10510</name>
</gene>
<protein>
    <submittedName>
        <fullName evidence="2">DUF1302 domain-containing protein</fullName>
    </submittedName>
</protein>
<feature type="chain" id="PRO_5024886123" evidence="1">
    <location>
        <begin position="22"/>
        <end position="475"/>
    </location>
</feature>
<evidence type="ECO:0000313" key="2">
    <source>
        <dbReference type="EMBL" id="QFR50135.1"/>
    </source>
</evidence>
<proteinExistence type="predicted"/>
<keyword evidence="3" id="KW-1185">Reference proteome</keyword>